<protein>
    <recommendedName>
        <fullName evidence="1">CheW-like domain-containing protein</fullName>
    </recommendedName>
</protein>
<dbReference type="SUPFAM" id="SSF50341">
    <property type="entry name" value="CheW-like"/>
    <property type="match status" value="1"/>
</dbReference>
<dbReference type="Pfam" id="PF01584">
    <property type="entry name" value="CheW"/>
    <property type="match status" value="1"/>
</dbReference>
<feature type="domain" description="CheW-like" evidence="1">
    <location>
        <begin position="31"/>
        <end position="102"/>
    </location>
</feature>
<dbReference type="Gene3D" id="2.40.50.180">
    <property type="entry name" value="CheA-289, Domain 4"/>
    <property type="match status" value="1"/>
</dbReference>
<evidence type="ECO:0000313" key="2">
    <source>
        <dbReference type="EMBL" id="GAA0720412.1"/>
    </source>
</evidence>
<sequence length="157" mass="16883">MPTFAPSSLEPVRSQRASIALRVHPSLPLLVLDAGVIAQQLTDATIAPVPMCAPWFRGVARHGGQIVPFFDLALWVEVERRRERATTMISIASGPCFLGLLASEPPMILPAGRSIVPWAGKADWIARGANPDVACAFDPPTWLAEIAPTLLMKAARP</sequence>
<evidence type="ECO:0000259" key="1">
    <source>
        <dbReference type="Pfam" id="PF01584"/>
    </source>
</evidence>
<dbReference type="EMBL" id="BAAAEU010000024">
    <property type="protein sequence ID" value="GAA0720412.1"/>
    <property type="molecule type" value="Genomic_DNA"/>
</dbReference>
<dbReference type="Proteomes" id="UP001501523">
    <property type="component" value="Unassembled WGS sequence"/>
</dbReference>
<dbReference type="InterPro" id="IPR002545">
    <property type="entry name" value="CheW-lke_dom"/>
</dbReference>
<accession>A0ABN1ISZ8</accession>
<dbReference type="InterPro" id="IPR036061">
    <property type="entry name" value="CheW-like_dom_sf"/>
</dbReference>
<name>A0ABN1ISZ8_9GAMM</name>
<proteinExistence type="predicted"/>
<dbReference type="RefSeq" id="WP_343792531.1">
    <property type="nucleotide sequence ID" value="NZ_BAAAEU010000024.1"/>
</dbReference>
<comment type="caution">
    <text evidence="2">The sequence shown here is derived from an EMBL/GenBank/DDBJ whole genome shotgun (WGS) entry which is preliminary data.</text>
</comment>
<keyword evidence="3" id="KW-1185">Reference proteome</keyword>
<organism evidence="2 3">
    <name type="scientific">Dokdonella soli</name>
    <dbReference type="NCBI Taxonomy" id="529810"/>
    <lineage>
        <taxon>Bacteria</taxon>
        <taxon>Pseudomonadati</taxon>
        <taxon>Pseudomonadota</taxon>
        <taxon>Gammaproteobacteria</taxon>
        <taxon>Lysobacterales</taxon>
        <taxon>Rhodanobacteraceae</taxon>
        <taxon>Dokdonella</taxon>
    </lineage>
</organism>
<evidence type="ECO:0000313" key="3">
    <source>
        <dbReference type="Proteomes" id="UP001501523"/>
    </source>
</evidence>
<reference evidence="2 3" key="1">
    <citation type="journal article" date="2019" name="Int. J. Syst. Evol. Microbiol.">
        <title>The Global Catalogue of Microorganisms (GCM) 10K type strain sequencing project: providing services to taxonomists for standard genome sequencing and annotation.</title>
        <authorList>
            <consortium name="The Broad Institute Genomics Platform"/>
            <consortium name="The Broad Institute Genome Sequencing Center for Infectious Disease"/>
            <person name="Wu L."/>
            <person name="Ma J."/>
        </authorList>
    </citation>
    <scope>NUCLEOTIDE SEQUENCE [LARGE SCALE GENOMIC DNA]</scope>
    <source>
        <strain evidence="2 3">JCM 15421</strain>
    </source>
</reference>
<gene>
    <name evidence="2" type="ORF">GCM10009105_29800</name>
</gene>